<dbReference type="RefSeq" id="WP_164680821.1">
    <property type="nucleotide sequence ID" value="NZ_CP049057.1"/>
</dbReference>
<dbReference type="GO" id="GO:0005524">
    <property type="term" value="F:ATP binding"/>
    <property type="evidence" value="ECO:0007669"/>
    <property type="project" value="UniProtKB-KW"/>
</dbReference>
<dbReference type="Pfam" id="PF13521">
    <property type="entry name" value="AAA_28"/>
    <property type="match status" value="1"/>
</dbReference>
<proteinExistence type="predicted"/>
<dbReference type="InterPro" id="IPR027417">
    <property type="entry name" value="P-loop_NTPase"/>
</dbReference>
<dbReference type="SUPFAM" id="SSF52540">
    <property type="entry name" value="P-loop containing nucleoside triphosphate hydrolases"/>
    <property type="match status" value="1"/>
</dbReference>
<name>A0A6G6GQS2_9FLAO</name>
<evidence type="ECO:0000313" key="3">
    <source>
        <dbReference type="Proteomes" id="UP000505306"/>
    </source>
</evidence>
<dbReference type="InterPro" id="IPR038727">
    <property type="entry name" value="NadR/Ttd14_AAA_dom"/>
</dbReference>
<organism evidence="2 3">
    <name type="scientific">Rasiella rasia</name>
    <dbReference type="NCBI Taxonomy" id="2744027"/>
    <lineage>
        <taxon>Bacteria</taxon>
        <taxon>Pseudomonadati</taxon>
        <taxon>Bacteroidota</taxon>
        <taxon>Flavobacteriia</taxon>
        <taxon>Flavobacteriales</taxon>
        <taxon>Flavobacteriaceae</taxon>
        <taxon>Rasiella</taxon>
    </lineage>
</organism>
<gene>
    <name evidence="2" type="ORF">G5B37_14975</name>
</gene>
<keyword evidence="2" id="KW-0547">Nucleotide-binding</keyword>
<evidence type="ECO:0000259" key="1">
    <source>
        <dbReference type="Pfam" id="PF13521"/>
    </source>
</evidence>
<dbReference type="Gene3D" id="3.40.50.300">
    <property type="entry name" value="P-loop containing nucleotide triphosphate hydrolases"/>
    <property type="match status" value="1"/>
</dbReference>
<evidence type="ECO:0000313" key="2">
    <source>
        <dbReference type="EMBL" id="QIE60810.1"/>
    </source>
</evidence>
<protein>
    <submittedName>
        <fullName evidence="2">ATP-binding protein</fullName>
    </submittedName>
</protein>
<dbReference type="AlphaFoldDB" id="A0A6G6GQS2"/>
<reference evidence="2 3" key="1">
    <citation type="submission" date="2020-02" db="EMBL/GenBank/DDBJ databases">
        <title>Complete genome sequence of Flavobacteriaceae bacterium.</title>
        <authorList>
            <person name="Kim S.-J."/>
            <person name="Kim Y.-S."/>
            <person name="Kim K.-H."/>
        </authorList>
    </citation>
    <scope>NUCLEOTIDE SEQUENCE [LARGE SCALE GENOMIC DNA]</scope>
    <source>
        <strain evidence="2 3">RR4-40</strain>
    </source>
</reference>
<dbReference type="EMBL" id="CP049057">
    <property type="protein sequence ID" value="QIE60810.1"/>
    <property type="molecule type" value="Genomic_DNA"/>
</dbReference>
<dbReference type="KEGG" id="mgel:G5B37_14975"/>
<feature type="domain" description="NadR/Ttd14 AAA" evidence="1">
    <location>
        <begin position="10"/>
        <end position="174"/>
    </location>
</feature>
<keyword evidence="3" id="KW-1185">Reference proteome</keyword>
<sequence>MTVSAKQPKRIVIIGGPGTGKSTLIHELENRGHDCMHEISRDVTLQAQKDGIDQLFLTDPILFSQKLLEGRLHQFNEANKFFGNFLFYDRGLPDVPIYMDYLGTSYPDHFSKTCQDNTYDHVFLLPPWEAIYEQDNERYESFEIATKLYSYLKEGYHAFGYSPIEVPIGTIEERIQFIGLQLKTSI</sequence>
<keyword evidence="2" id="KW-0067">ATP-binding</keyword>
<dbReference type="Proteomes" id="UP000505306">
    <property type="component" value="Chromosome"/>
</dbReference>
<accession>A0A6G6GQS2</accession>